<evidence type="ECO:0000313" key="1">
    <source>
        <dbReference type="EMBL" id="OMP03517.1"/>
    </source>
</evidence>
<reference evidence="1 2" key="1">
    <citation type="submission" date="2013-09" db="EMBL/GenBank/DDBJ databases">
        <title>Corchorus capsularis genome sequencing.</title>
        <authorList>
            <person name="Alam M."/>
            <person name="Haque M.S."/>
            <person name="Islam M.S."/>
            <person name="Emdad E.M."/>
            <person name="Islam M.M."/>
            <person name="Ahmed B."/>
            <person name="Halim A."/>
            <person name="Hossen Q.M.M."/>
            <person name="Hossain M.Z."/>
            <person name="Ahmed R."/>
            <person name="Khan M.M."/>
            <person name="Islam R."/>
            <person name="Rashid M.M."/>
            <person name="Khan S.A."/>
            <person name="Rahman M.S."/>
            <person name="Alam M."/>
        </authorList>
    </citation>
    <scope>NUCLEOTIDE SEQUENCE [LARGE SCALE GENOMIC DNA]</scope>
    <source>
        <strain evidence="2">cv. CVL-1</strain>
        <tissue evidence="1">Whole seedling</tissue>
    </source>
</reference>
<comment type="caution">
    <text evidence="1">The sequence shown here is derived from an EMBL/GenBank/DDBJ whole genome shotgun (WGS) entry which is preliminary data.</text>
</comment>
<protein>
    <submittedName>
        <fullName evidence="1">Uncharacterized protein</fullName>
    </submittedName>
</protein>
<name>A0A1R3K8T7_COCAP</name>
<organism evidence="1 2">
    <name type="scientific">Corchorus capsularis</name>
    <name type="common">Jute</name>
    <dbReference type="NCBI Taxonomy" id="210143"/>
    <lineage>
        <taxon>Eukaryota</taxon>
        <taxon>Viridiplantae</taxon>
        <taxon>Streptophyta</taxon>
        <taxon>Embryophyta</taxon>
        <taxon>Tracheophyta</taxon>
        <taxon>Spermatophyta</taxon>
        <taxon>Magnoliopsida</taxon>
        <taxon>eudicotyledons</taxon>
        <taxon>Gunneridae</taxon>
        <taxon>Pentapetalae</taxon>
        <taxon>rosids</taxon>
        <taxon>malvids</taxon>
        <taxon>Malvales</taxon>
        <taxon>Malvaceae</taxon>
        <taxon>Grewioideae</taxon>
        <taxon>Apeibeae</taxon>
        <taxon>Corchorus</taxon>
    </lineage>
</organism>
<gene>
    <name evidence="1" type="ORF">CCACVL1_02388</name>
</gene>
<keyword evidence="2" id="KW-1185">Reference proteome</keyword>
<feature type="non-terminal residue" evidence="1">
    <location>
        <position position="20"/>
    </location>
</feature>
<dbReference type="AlphaFoldDB" id="A0A1R3K8T7"/>
<sequence>MVAFDMSVIFSGIVSRRTVS</sequence>
<dbReference type="EMBL" id="AWWV01006035">
    <property type="protein sequence ID" value="OMP03517.1"/>
    <property type="molecule type" value="Genomic_DNA"/>
</dbReference>
<dbReference type="Proteomes" id="UP000188268">
    <property type="component" value="Unassembled WGS sequence"/>
</dbReference>
<evidence type="ECO:0000313" key="2">
    <source>
        <dbReference type="Proteomes" id="UP000188268"/>
    </source>
</evidence>
<accession>A0A1R3K8T7</accession>
<proteinExistence type="predicted"/>